<keyword evidence="3" id="KW-0813">Transport</keyword>
<organism evidence="10 11">
    <name type="scientific">Motilibacter deserti</name>
    <dbReference type="NCBI Taxonomy" id="2714956"/>
    <lineage>
        <taxon>Bacteria</taxon>
        <taxon>Bacillati</taxon>
        <taxon>Actinomycetota</taxon>
        <taxon>Actinomycetes</taxon>
        <taxon>Motilibacterales</taxon>
        <taxon>Motilibacteraceae</taxon>
        <taxon>Motilibacter</taxon>
    </lineage>
</organism>
<evidence type="ECO:0000256" key="6">
    <source>
        <dbReference type="ARBA" id="ARBA00022989"/>
    </source>
</evidence>
<evidence type="ECO:0000313" key="11">
    <source>
        <dbReference type="Proteomes" id="UP000800981"/>
    </source>
</evidence>
<dbReference type="EMBL" id="JAANNP010000001">
    <property type="protein sequence ID" value="NHC12868.1"/>
    <property type="molecule type" value="Genomic_DNA"/>
</dbReference>
<feature type="transmembrane region" description="Helical" evidence="9">
    <location>
        <begin position="15"/>
        <end position="35"/>
    </location>
</feature>
<keyword evidence="6 9" id="KW-1133">Transmembrane helix</keyword>
<comment type="subcellular location">
    <subcellularLocation>
        <location evidence="1">Cell membrane</location>
        <topology evidence="1">Multi-pass membrane protein</topology>
    </subcellularLocation>
</comment>
<feature type="compositionally biased region" description="Low complexity" evidence="8">
    <location>
        <begin position="387"/>
        <end position="398"/>
    </location>
</feature>
<proteinExistence type="inferred from homology"/>
<comment type="similarity">
    <text evidence="2">Belongs to the autoinducer-2 exporter (AI-2E) (TC 2.A.86) family.</text>
</comment>
<dbReference type="InterPro" id="IPR002549">
    <property type="entry name" value="AI-2E-like"/>
</dbReference>
<evidence type="ECO:0000256" key="9">
    <source>
        <dbReference type="SAM" id="Phobius"/>
    </source>
</evidence>
<feature type="transmembrane region" description="Helical" evidence="9">
    <location>
        <begin position="71"/>
        <end position="92"/>
    </location>
</feature>
<keyword evidence="7 9" id="KW-0472">Membrane</keyword>
<evidence type="ECO:0000256" key="3">
    <source>
        <dbReference type="ARBA" id="ARBA00022448"/>
    </source>
</evidence>
<feature type="compositionally biased region" description="Acidic residues" evidence="8">
    <location>
        <begin position="352"/>
        <end position="362"/>
    </location>
</feature>
<keyword evidence="4" id="KW-1003">Cell membrane</keyword>
<dbReference type="PANTHER" id="PTHR21716:SF53">
    <property type="entry name" value="PERMEASE PERM-RELATED"/>
    <property type="match status" value="1"/>
</dbReference>
<feature type="transmembrane region" description="Helical" evidence="9">
    <location>
        <begin position="303"/>
        <end position="333"/>
    </location>
</feature>
<comment type="caution">
    <text evidence="10">The sequence shown here is derived from an EMBL/GenBank/DDBJ whole genome shotgun (WGS) entry which is preliminary data.</text>
</comment>
<keyword evidence="11" id="KW-1185">Reference proteome</keyword>
<evidence type="ECO:0000256" key="2">
    <source>
        <dbReference type="ARBA" id="ARBA00009773"/>
    </source>
</evidence>
<feature type="transmembrane region" description="Helical" evidence="9">
    <location>
        <begin position="41"/>
        <end position="59"/>
    </location>
</feature>
<feature type="transmembrane region" description="Helical" evidence="9">
    <location>
        <begin position="232"/>
        <end position="249"/>
    </location>
</feature>
<evidence type="ECO:0000256" key="8">
    <source>
        <dbReference type="SAM" id="MobiDB-lite"/>
    </source>
</evidence>
<feature type="compositionally biased region" description="Basic and acidic residues" evidence="8">
    <location>
        <begin position="405"/>
        <end position="416"/>
    </location>
</feature>
<dbReference type="Pfam" id="PF01594">
    <property type="entry name" value="AI-2E_transport"/>
    <property type="match status" value="1"/>
</dbReference>
<reference evidence="10 11" key="1">
    <citation type="submission" date="2020-03" db="EMBL/GenBank/DDBJ databases">
        <title>Two novel Motilibacter sp.</title>
        <authorList>
            <person name="Liu S."/>
        </authorList>
    </citation>
    <scope>NUCLEOTIDE SEQUENCE [LARGE SCALE GENOMIC DNA]</scope>
    <source>
        <strain evidence="10 11">E257</strain>
    </source>
</reference>
<feature type="region of interest" description="Disordered" evidence="8">
    <location>
        <begin position="352"/>
        <end position="416"/>
    </location>
</feature>
<name>A0ABX0GPV1_9ACTN</name>
<evidence type="ECO:0000256" key="5">
    <source>
        <dbReference type="ARBA" id="ARBA00022692"/>
    </source>
</evidence>
<sequence length="416" mass="44000">MSTAVPGPARPNRSLAWVAKATVVVLATLLLAYFVYQLRSVVVAVFLGLFLAVGFDPVIRRLERAGLRRGLAVLVFLLGIIGLLALFIAYAVTPAVNELSGLVQDLPDLIQRLAERNETVAEWVDESDIQQRLQDSLSSLPGYVASSLQTAVDVITSFIGGVFSLLTVLALMVYFMMALPRMRAFAHRALGNEERVDVMEEALAKVGGYVTGQLTVCLCAGTFAFVVLEVLGVPYAAVLGISVALFDAVPQIGATIGAIIVTLVALTESLTTGLIVFALLLAYQQLENYVIAPRVFSRSVNLSPVAAFIAVLCGVSLAGFVGALTALPVAAALKVIMRYTFRRQLAEIGVEEEGAAQDEADEAGGRVVGAEAPDRQEEVPEGRGSDAYAPAHAVAHAPAPLPPGGDHHAADEDPVR</sequence>
<protein>
    <submittedName>
        <fullName evidence="10">AI-2E family transporter</fullName>
    </submittedName>
</protein>
<feature type="transmembrane region" description="Helical" evidence="9">
    <location>
        <begin position="154"/>
        <end position="179"/>
    </location>
</feature>
<feature type="compositionally biased region" description="Basic and acidic residues" evidence="8">
    <location>
        <begin position="372"/>
        <end position="384"/>
    </location>
</feature>
<feature type="transmembrane region" description="Helical" evidence="9">
    <location>
        <begin position="256"/>
        <end position="283"/>
    </location>
</feature>
<dbReference type="Proteomes" id="UP000800981">
    <property type="component" value="Unassembled WGS sequence"/>
</dbReference>
<evidence type="ECO:0000256" key="1">
    <source>
        <dbReference type="ARBA" id="ARBA00004651"/>
    </source>
</evidence>
<evidence type="ECO:0000313" key="10">
    <source>
        <dbReference type="EMBL" id="NHC12868.1"/>
    </source>
</evidence>
<evidence type="ECO:0000256" key="4">
    <source>
        <dbReference type="ARBA" id="ARBA00022475"/>
    </source>
</evidence>
<dbReference type="PANTHER" id="PTHR21716">
    <property type="entry name" value="TRANSMEMBRANE PROTEIN"/>
    <property type="match status" value="1"/>
</dbReference>
<dbReference type="RefSeq" id="WP_166277939.1">
    <property type="nucleotide sequence ID" value="NZ_JAANNP010000001.1"/>
</dbReference>
<evidence type="ECO:0000256" key="7">
    <source>
        <dbReference type="ARBA" id="ARBA00023136"/>
    </source>
</evidence>
<accession>A0ABX0GPV1</accession>
<keyword evidence="5 9" id="KW-0812">Transmembrane</keyword>
<gene>
    <name evidence="10" type="ORF">G9H71_03635</name>
</gene>